<keyword evidence="2" id="KW-1003">Cell membrane</keyword>
<dbReference type="Gene3D" id="2.40.50.100">
    <property type="match status" value="1"/>
</dbReference>
<feature type="domain" description="ABC transporter" evidence="7">
    <location>
        <begin position="4"/>
        <end position="234"/>
    </location>
</feature>
<dbReference type="GO" id="GO:0005524">
    <property type="term" value="F:ATP binding"/>
    <property type="evidence" value="ECO:0007669"/>
    <property type="project" value="UniProtKB-KW"/>
</dbReference>
<dbReference type="InterPro" id="IPR013611">
    <property type="entry name" value="Transp-assoc_OB_typ2"/>
</dbReference>
<evidence type="ECO:0000313" key="8">
    <source>
        <dbReference type="EMBL" id="PWB68434.1"/>
    </source>
</evidence>
<keyword evidence="4 8" id="KW-0067">ATP-binding</keyword>
<dbReference type="SMART" id="SM00382">
    <property type="entry name" value="AAA"/>
    <property type="match status" value="1"/>
</dbReference>
<keyword evidence="3" id="KW-0547">Nucleotide-binding</keyword>
<dbReference type="Gene3D" id="3.40.50.300">
    <property type="entry name" value="P-loop containing nucleotide triphosphate hydrolases"/>
    <property type="match status" value="1"/>
</dbReference>
<dbReference type="SUPFAM" id="SSF50331">
    <property type="entry name" value="MOP-like"/>
    <property type="match status" value="1"/>
</dbReference>
<dbReference type="Pfam" id="PF00005">
    <property type="entry name" value="ABC_tran"/>
    <property type="match status" value="1"/>
</dbReference>
<evidence type="ECO:0000256" key="3">
    <source>
        <dbReference type="ARBA" id="ARBA00022741"/>
    </source>
</evidence>
<reference evidence="8 9" key="1">
    <citation type="journal article" date="2018" name="ISME J.">
        <title>A methanotrophic archaeon couples anaerobic oxidation of methane to Fe(III) reduction.</title>
        <authorList>
            <person name="Cai C."/>
            <person name="Leu A.O."/>
            <person name="Xie G.J."/>
            <person name="Guo J."/>
            <person name="Feng Y."/>
            <person name="Zhao J.X."/>
            <person name="Tyson G.W."/>
            <person name="Yuan Z."/>
            <person name="Hu S."/>
        </authorList>
    </citation>
    <scope>NUCLEOTIDE SEQUENCE [LARGE SCALE GENOMIC DNA]</scope>
    <source>
        <strain evidence="8">FeB_12</strain>
    </source>
</reference>
<dbReference type="InterPro" id="IPR012340">
    <property type="entry name" value="NA-bd_OB-fold"/>
</dbReference>
<evidence type="ECO:0000256" key="6">
    <source>
        <dbReference type="ARBA" id="ARBA00023136"/>
    </source>
</evidence>
<dbReference type="GO" id="GO:0140359">
    <property type="term" value="F:ABC-type transporter activity"/>
    <property type="evidence" value="ECO:0007669"/>
    <property type="project" value="InterPro"/>
</dbReference>
<evidence type="ECO:0000256" key="2">
    <source>
        <dbReference type="ARBA" id="ARBA00022475"/>
    </source>
</evidence>
<evidence type="ECO:0000256" key="4">
    <source>
        <dbReference type="ARBA" id="ARBA00022840"/>
    </source>
</evidence>
<proteinExistence type="predicted"/>
<dbReference type="Pfam" id="PF08402">
    <property type="entry name" value="TOBE_2"/>
    <property type="match status" value="1"/>
</dbReference>
<dbReference type="Proteomes" id="UP000250918">
    <property type="component" value="Unassembled WGS sequence"/>
</dbReference>
<dbReference type="InterPro" id="IPR003439">
    <property type="entry name" value="ABC_transporter-like_ATP-bd"/>
</dbReference>
<evidence type="ECO:0000313" key="9">
    <source>
        <dbReference type="Proteomes" id="UP000250918"/>
    </source>
</evidence>
<evidence type="ECO:0000256" key="5">
    <source>
        <dbReference type="ARBA" id="ARBA00022967"/>
    </source>
</evidence>
<organism evidence="8 9">
    <name type="scientific">candidate division GN15 bacterium</name>
    <dbReference type="NCBI Taxonomy" id="2072418"/>
    <lineage>
        <taxon>Bacteria</taxon>
        <taxon>candidate division GN15</taxon>
    </lineage>
</organism>
<dbReference type="InterPro" id="IPR015855">
    <property type="entry name" value="ABC_transpr_MalK-like"/>
</dbReference>
<evidence type="ECO:0000256" key="1">
    <source>
        <dbReference type="ARBA" id="ARBA00022448"/>
    </source>
</evidence>
<sequence>MPGLVLKEVSKSFGTTVVLDRVSLELAEGELLVVLGASGCGKSTLLRLISGLEECDSGEIYVNDQRVDQLRPRERNVALVFQNYSLYPHMSVAKNLAFPLEVAKLPKADIKERVRKTAEMLGLADRLKDKPGQLSGGQRQRVALGRAIIREPAIFLLDEPLSNLDAELRLRMRQEIVKLQRELGRTMIHVTHDQIEALTMADRIALLDKGKLIQVGTPEELYQKPATSFVASFIGQPKINLIEVTAGSGRTTPLEIKSMLTGKFLLGIRPESINLDGAGIYEGSVESVEYLGDQYVVRLKCGELMLTVSQLTHEPRVGDSVKFSLKREELLWFDAGSGARITEIRS</sequence>
<dbReference type="AlphaFoldDB" id="A0A855X2F2"/>
<gene>
    <name evidence="8" type="primary">ugpC</name>
    <name evidence="8" type="ORF">C3F09_11655</name>
</gene>
<evidence type="ECO:0000259" key="7">
    <source>
        <dbReference type="PROSITE" id="PS50893"/>
    </source>
</evidence>
<keyword evidence="1" id="KW-0813">Transport</keyword>
<dbReference type="PROSITE" id="PS50893">
    <property type="entry name" value="ABC_TRANSPORTER_2"/>
    <property type="match status" value="1"/>
</dbReference>
<dbReference type="InterPro" id="IPR017871">
    <property type="entry name" value="ABC_transporter-like_CS"/>
</dbReference>
<dbReference type="SUPFAM" id="SSF52540">
    <property type="entry name" value="P-loop containing nucleoside triphosphate hydrolases"/>
    <property type="match status" value="1"/>
</dbReference>
<dbReference type="CDD" id="cd03301">
    <property type="entry name" value="ABC_MalK_N"/>
    <property type="match status" value="1"/>
</dbReference>
<name>A0A855X2F2_9BACT</name>
<comment type="caution">
    <text evidence="8">The sequence shown here is derived from an EMBL/GenBank/DDBJ whole genome shotgun (WGS) entry which is preliminary data.</text>
</comment>
<dbReference type="PANTHER" id="PTHR43875">
    <property type="entry name" value="MALTODEXTRIN IMPORT ATP-BINDING PROTEIN MSMX"/>
    <property type="match status" value="1"/>
</dbReference>
<dbReference type="InterPro" id="IPR008995">
    <property type="entry name" value="Mo/tungstate-bd_C_term_dom"/>
</dbReference>
<dbReference type="EMBL" id="PQAP01000201">
    <property type="protein sequence ID" value="PWB68434.1"/>
    <property type="molecule type" value="Genomic_DNA"/>
</dbReference>
<accession>A0A855X2F2</accession>
<keyword evidence="5" id="KW-1278">Translocase</keyword>
<protein>
    <submittedName>
        <fullName evidence="8">sn-glycerol-3-phosphate ABC transporter ATP-binding protein UgpC</fullName>
    </submittedName>
</protein>
<dbReference type="InterPro" id="IPR003593">
    <property type="entry name" value="AAA+_ATPase"/>
</dbReference>
<dbReference type="InterPro" id="IPR027417">
    <property type="entry name" value="P-loop_NTPase"/>
</dbReference>
<keyword evidence="6" id="KW-0472">Membrane</keyword>
<dbReference type="PANTHER" id="PTHR43875:SF15">
    <property type="entry name" value="TREHALOSE IMPORT ATP-BINDING PROTEIN SUGC"/>
    <property type="match status" value="1"/>
</dbReference>
<dbReference type="PROSITE" id="PS00211">
    <property type="entry name" value="ABC_TRANSPORTER_1"/>
    <property type="match status" value="1"/>
</dbReference>
<dbReference type="InterPro" id="IPR047641">
    <property type="entry name" value="ABC_transpr_MalK/UgpC-like"/>
</dbReference>
<dbReference type="GO" id="GO:0055052">
    <property type="term" value="C:ATP-binding cassette (ABC) transporter complex, substrate-binding subunit-containing"/>
    <property type="evidence" value="ECO:0007669"/>
    <property type="project" value="TreeGrafter"/>
</dbReference>
<dbReference type="GO" id="GO:0016887">
    <property type="term" value="F:ATP hydrolysis activity"/>
    <property type="evidence" value="ECO:0007669"/>
    <property type="project" value="InterPro"/>
</dbReference>
<dbReference type="FunFam" id="3.40.50.300:FF:000042">
    <property type="entry name" value="Maltose/maltodextrin ABC transporter, ATP-binding protein"/>
    <property type="match status" value="1"/>
</dbReference>
<dbReference type="GO" id="GO:0008643">
    <property type="term" value="P:carbohydrate transport"/>
    <property type="evidence" value="ECO:0007669"/>
    <property type="project" value="InterPro"/>
</dbReference>
<dbReference type="Gene3D" id="2.40.50.140">
    <property type="entry name" value="Nucleic acid-binding proteins"/>
    <property type="match status" value="1"/>
</dbReference>